<organism evidence="1">
    <name type="scientific">virus sp. ctQiC1</name>
    <dbReference type="NCBI Taxonomy" id="2825817"/>
    <lineage>
        <taxon>Viruses</taxon>
    </lineage>
</organism>
<evidence type="ECO:0000313" key="1">
    <source>
        <dbReference type="EMBL" id="DAE32418.1"/>
    </source>
</evidence>
<name>A0A8S5RMS1_9VIRU</name>
<sequence>MKKFRFVLIFVLIGLCLSACTWPKVYVQTSSGYVSYDKLNHRLEILWEQTTKTPNDSVSTFNVN</sequence>
<proteinExistence type="predicted"/>
<accession>A0A8S5RMS1</accession>
<reference evidence="1" key="1">
    <citation type="journal article" date="2021" name="Proc. Natl. Acad. Sci. U.S.A.">
        <title>A Catalog of Tens of Thousands of Viruses from Human Metagenomes Reveals Hidden Associations with Chronic Diseases.</title>
        <authorList>
            <person name="Tisza M.J."/>
            <person name="Buck C.B."/>
        </authorList>
    </citation>
    <scope>NUCLEOTIDE SEQUENCE</scope>
    <source>
        <strain evidence="1">CtQiC1</strain>
    </source>
</reference>
<protein>
    <submittedName>
        <fullName evidence="1">Uncharacterized protein</fullName>
    </submittedName>
</protein>
<dbReference type="EMBL" id="BK059122">
    <property type="protein sequence ID" value="DAE32418.1"/>
    <property type="molecule type" value="Genomic_DNA"/>
</dbReference>